<dbReference type="AlphaFoldDB" id="A0A5C8P596"/>
<dbReference type="InterPro" id="IPR025979">
    <property type="entry name" value="ChrR-like_cupin_dom"/>
</dbReference>
<comment type="caution">
    <text evidence="2">The sequence shown here is derived from an EMBL/GenBank/DDBJ whole genome shotgun (WGS) entry which is preliminary data.</text>
</comment>
<dbReference type="InterPro" id="IPR011051">
    <property type="entry name" value="RmlC_Cupin_sf"/>
</dbReference>
<protein>
    <submittedName>
        <fullName evidence="2">Cupin</fullName>
    </submittedName>
</protein>
<dbReference type="SUPFAM" id="SSF51182">
    <property type="entry name" value="RmlC-like cupins"/>
    <property type="match status" value="2"/>
</dbReference>
<dbReference type="Pfam" id="PF12973">
    <property type="entry name" value="Cupin_7"/>
    <property type="match status" value="2"/>
</dbReference>
<organism evidence="2 3">
    <name type="scientific">Zeimonas arvi</name>
    <dbReference type="NCBI Taxonomy" id="2498847"/>
    <lineage>
        <taxon>Bacteria</taxon>
        <taxon>Pseudomonadati</taxon>
        <taxon>Pseudomonadota</taxon>
        <taxon>Betaproteobacteria</taxon>
        <taxon>Burkholderiales</taxon>
        <taxon>Burkholderiaceae</taxon>
        <taxon>Zeimonas</taxon>
    </lineage>
</organism>
<evidence type="ECO:0000313" key="3">
    <source>
        <dbReference type="Proteomes" id="UP000321548"/>
    </source>
</evidence>
<dbReference type="Gene3D" id="2.60.120.10">
    <property type="entry name" value="Jelly Rolls"/>
    <property type="match status" value="1"/>
</dbReference>
<dbReference type="CDD" id="cd20303">
    <property type="entry name" value="cupin_ChrR_1"/>
    <property type="match status" value="2"/>
</dbReference>
<feature type="domain" description="ChrR-like cupin" evidence="1">
    <location>
        <begin position="150"/>
        <end position="248"/>
    </location>
</feature>
<sequence>MATRGPVSSRRSADNCVHRLGRALSRHGGFRLDFNADFSLRVVQAPDRAEWVPSPLPGVGRRMLDRVGGEVARATSIVRYAPGSSFSRHVHGGGEEILVLDGVFSDESGDHPAGAYLRNPPGTAHAPFSREGCTIFVKLWQFAADDLVPVRVDTRSAPWHPGLVPGLSVMPLHEHDGVSTALVRWAPDTRFQRHAHPGGEEILVLQGLFVDEHGAYPAGSWLRSPRWSSHAPHAGPEGALIYVKVGHLGAPFMPLPVEPALR</sequence>
<gene>
    <name evidence="2" type="ORF">FHP08_00970</name>
</gene>
<dbReference type="OrthoDB" id="9801227at2"/>
<dbReference type="EMBL" id="VDUY01000001">
    <property type="protein sequence ID" value="TXL68294.1"/>
    <property type="molecule type" value="Genomic_DNA"/>
</dbReference>
<dbReference type="Proteomes" id="UP000321548">
    <property type="component" value="Unassembled WGS sequence"/>
</dbReference>
<evidence type="ECO:0000313" key="2">
    <source>
        <dbReference type="EMBL" id="TXL68294.1"/>
    </source>
</evidence>
<evidence type="ECO:0000259" key="1">
    <source>
        <dbReference type="Pfam" id="PF12973"/>
    </source>
</evidence>
<feature type="domain" description="ChrR-like cupin" evidence="1">
    <location>
        <begin position="41"/>
        <end position="143"/>
    </location>
</feature>
<name>A0A5C8P596_9BURK</name>
<dbReference type="InterPro" id="IPR014710">
    <property type="entry name" value="RmlC-like_jellyroll"/>
</dbReference>
<keyword evidence="3" id="KW-1185">Reference proteome</keyword>
<reference evidence="2 3" key="1">
    <citation type="submission" date="2019-06" db="EMBL/GenBank/DDBJ databases">
        <title>Quisquiliibacterium sp. nov., isolated from a maize field.</title>
        <authorList>
            <person name="Lin S.-Y."/>
            <person name="Tsai C.-F."/>
            <person name="Young C.-C."/>
        </authorList>
    </citation>
    <scope>NUCLEOTIDE SEQUENCE [LARGE SCALE GENOMIC DNA]</scope>
    <source>
        <strain evidence="2 3">CC-CFT501</strain>
    </source>
</reference>
<accession>A0A5C8P596</accession>
<proteinExistence type="predicted"/>